<evidence type="ECO:0000313" key="4">
    <source>
        <dbReference type="EMBL" id="TSC92612.1"/>
    </source>
</evidence>
<dbReference type="SUPFAM" id="SSF143011">
    <property type="entry name" value="RelE-like"/>
    <property type="match status" value="1"/>
</dbReference>
<feature type="transmembrane region" description="Helical" evidence="3">
    <location>
        <begin position="93"/>
        <end position="111"/>
    </location>
</feature>
<keyword evidence="3" id="KW-0812">Transmembrane</keyword>
<proteinExistence type="inferred from homology"/>
<dbReference type="PANTHER" id="PTHR35601:SF1">
    <property type="entry name" value="TOXIN RELE"/>
    <property type="match status" value="1"/>
</dbReference>
<dbReference type="PANTHER" id="PTHR35601">
    <property type="entry name" value="TOXIN RELE"/>
    <property type="match status" value="1"/>
</dbReference>
<name>A0A554LIB9_9BACT</name>
<evidence type="ECO:0000313" key="5">
    <source>
        <dbReference type="Proteomes" id="UP000315589"/>
    </source>
</evidence>
<protein>
    <submittedName>
        <fullName evidence="4">RelE toxin</fullName>
    </submittedName>
</protein>
<dbReference type="Gene3D" id="3.30.2310.20">
    <property type="entry name" value="RelE-like"/>
    <property type="match status" value="1"/>
</dbReference>
<feature type="transmembrane region" description="Helical" evidence="3">
    <location>
        <begin position="55"/>
        <end position="73"/>
    </location>
</feature>
<comment type="similarity">
    <text evidence="1">Belongs to the RelE toxin family.</text>
</comment>
<gene>
    <name evidence="4" type="ORF">CEN91_390</name>
</gene>
<dbReference type="Proteomes" id="UP000315589">
    <property type="component" value="Unassembled WGS sequence"/>
</dbReference>
<feature type="non-terminal residue" evidence="4">
    <location>
        <position position="1"/>
    </location>
</feature>
<dbReference type="AlphaFoldDB" id="A0A554LIB9"/>
<evidence type="ECO:0000256" key="3">
    <source>
        <dbReference type="SAM" id="Phobius"/>
    </source>
</evidence>
<keyword evidence="2" id="KW-1277">Toxin-antitoxin system</keyword>
<evidence type="ECO:0000256" key="2">
    <source>
        <dbReference type="ARBA" id="ARBA00022649"/>
    </source>
</evidence>
<keyword evidence="3" id="KW-0472">Membrane</keyword>
<accession>A0A554LIB9</accession>
<sequence length="117" mass="13622">ARSRPESIKNGRPWTILWPNTDISLPISAKQLNMTWEVRIEKGARKELNKIPFQYQKKVLIALSIIASDPFIGKKLSGKLNGLYSYQAWPYRIIYKIYKNILLIVIIHIGHRQSAYK</sequence>
<dbReference type="InterPro" id="IPR007712">
    <property type="entry name" value="RelE/ParE_toxin"/>
</dbReference>
<dbReference type="Pfam" id="PF05016">
    <property type="entry name" value="ParE_toxin"/>
    <property type="match status" value="1"/>
</dbReference>
<keyword evidence="3" id="KW-1133">Transmembrane helix</keyword>
<organism evidence="4 5">
    <name type="scientific">Candidatus Berkelbacteria bacterium Licking1014_85</name>
    <dbReference type="NCBI Taxonomy" id="2017148"/>
    <lineage>
        <taxon>Bacteria</taxon>
        <taxon>Candidatus Berkelbacteria</taxon>
    </lineage>
</organism>
<reference evidence="4 5" key="1">
    <citation type="submission" date="2017-07" db="EMBL/GenBank/DDBJ databases">
        <title>Mechanisms for carbon and nitrogen cycling indicate functional differentiation within the Candidate Phyla Radiation.</title>
        <authorList>
            <person name="Danczak R.E."/>
            <person name="Johnston M.D."/>
            <person name="Kenah C."/>
            <person name="Slattery M."/>
            <person name="Wrighton K.C."/>
            <person name="Wilkins M.J."/>
        </authorList>
    </citation>
    <scope>NUCLEOTIDE SEQUENCE [LARGE SCALE GENOMIC DNA]</scope>
    <source>
        <strain evidence="4">Licking1014_85</strain>
    </source>
</reference>
<dbReference type="EMBL" id="VMGI01000050">
    <property type="protein sequence ID" value="TSC92612.1"/>
    <property type="molecule type" value="Genomic_DNA"/>
</dbReference>
<comment type="caution">
    <text evidence="4">The sequence shown here is derived from an EMBL/GenBank/DDBJ whole genome shotgun (WGS) entry which is preliminary data.</text>
</comment>
<dbReference type="InterPro" id="IPR035093">
    <property type="entry name" value="RelE/ParE_toxin_dom_sf"/>
</dbReference>
<evidence type="ECO:0000256" key="1">
    <source>
        <dbReference type="ARBA" id="ARBA00006226"/>
    </source>
</evidence>